<feature type="compositionally biased region" description="Basic and acidic residues" evidence="2">
    <location>
        <begin position="45"/>
        <end position="63"/>
    </location>
</feature>
<feature type="region of interest" description="Disordered" evidence="2">
    <location>
        <begin position="323"/>
        <end position="343"/>
    </location>
</feature>
<comment type="caution">
    <text evidence="3">The sequence shown here is derived from an EMBL/GenBank/DDBJ whole genome shotgun (WGS) entry which is preliminary data.</text>
</comment>
<protein>
    <recommendedName>
        <fullName evidence="5">Stabilizer of axonemal microtubules 2</fullName>
    </recommendedName>
</protein>
<dbReference type="InterPro" id="IPR033336">
    <property type="entry name" value="SAXO1/2"/>
</dbReference>
<evidence type="ECO:0000256" key="1">
    <source>
        <dbReference type="ARBA" id="ARBA00008738"/>
    </source>
</evidence>
<dbReference type="PANTHER" id="PTHR31516:SF18">
    <property type="entry name" value="TRANSLATION INITIATION FACTOR IF-2"/>
    <property type="match status" value="1"/>
</dbReference>
<proteinExistence type="inferred from homology"/>
<evidence type="ECO:0000256" key="2">
    <source>
        <dbReference type="SAM" id="MobiDB-lite"/>
    </source>
</evidence>
<feature type="compositionally biased region" description="Pro residues" evidence="2">
    <location>
        <begin position="69"/>
        <end position="79"/>
    </location>
</feature>
<evidence type="ECO:0008006" key="5">
    <source>
        <dbReference type="Google" id="ProtNLM"/>
    </source>
</evidence>
<evidence type="ECO:0000313" key="3">
    <source>
        <dbReference type="EMBL" id="KAL3886777.1"/>
    </source>
</evidence>
<feature type="region of interest" description="Disordered" evidence="2">
    <location>
        <begin position="479"/>
        <end position="498"/>
    </location>
</feature>
<accession>A0ABD3XNZ3</accession>
<reference evidence="3 4" key="1">
    <citation type="submission" date="2024-11" db="EMBL/GenBank/DDBJ databases">
        <title>Chromosome-level genome assembly of the freshwater bivalve Anodonta woodiana.</title>
        <authorList>
            <person name="Chen X."/>
        </authorList>
    </citation>
    <scope>NUCLEOTIDE SEQUENCE [LARGE SCALE GENOMIC DNA]</scope>
    <source>
        <strain evidence="3">MN2024</strain>
        <tissue evidence="3">Gills</tissue>
    </source>
</reference>
<dbReference type="EMBL" id="JBJQND010000002">
    <property type="protein sequence ID" value="KAL3886777.1"/>
    <property type="molecule type" value="Genomic_DNA"/>
</dbReference>
<sequence length="498" mass="57421">MATLKEEDILAEKFPDDISISDLCDCGRHKRRKDQMPRCPRRLHSFPDTDYRSTYKEFKDTRPRSSKRPAPPIRDPNLPPMIFETSARMSYKAPETVGRPPDFAPKELYEPPTVPLDGESYYRAEFGPKKLEIELMRRTAPPATVRQSSAKFDGRTTYKDHHKQWVPQKMAQFGELPSFAGSILFPPSKDGIGQSITKQSFTGEFARRPDLIKMVDDHIGTEGEFDHLTTHNETYKKISGFHRPEKIVSDSKQNPMRVKGKFQDETSFKSSFPAHMDFKRSQMAVPAPDTLDLKFDNKRSFETEQRKIYKGHDITKHPVAKSCKKDSETYQPPTVRFETETSQKRDYKPIDRVQALNSRATAVPPSAKLRTAPDVKFEDQTSFQEFFKDWGVSKRVRHGDFHENRPYVPPQTKFNGESVTQTTFIPKKAEKVKDFKPEPRSFDKEGNFDFNTVNNLTYQKPEIKPCRAAVYLLQKELKKRQAEQSSVPPPMSLEISAK</sequence>
<dbReference type="AlphaFoldDB" id="A0ABD3XNZ3"/>
<name>A0ABD3XNZ3_SINWO</name>
<dbReference type="PANTHER" id="PTHR31516">
    <property type="entry name" value="STABILIZER OF AXONEMAL MICROTUBULES 2"/>
    <property type="match status" value="1"/>
</dbReference>
<dbReference type="Proteomes" id="UP001634394">
    <property type="component" value="Unassembled WGS sequence"/>
</dbReference>
<feature type="region of interest" description="Disordered" evidence="2">
    <location>
        <begin position="30"/>
        <end position="79"/>
    </location>
</feature>
<evidence type="ECO:0000313" key="4">
    <source>
        <dbReference type="Proteomes" id="UP001634394"/>
    </source>
</evidence>
<organism evidence="3 4">
    <name type="scientific">Sinanodonta woodiana</name>
    <name type="common">Chinese pond mussel</name>
    <name type="synonym">Anodonta woodiana</name>
    <dbReference type="NCBI Taxonomy" id="1069815"/>
    <lineage>
        <taxon>Eukaryota</taxon>
        <taxon>Metazoa</taxon>
        <taxon>Spiralia</taxon>
        <taxon>Lophotrochozoa</taxon>
        <taxon>Mollusca</taxon>
        <taxon>Bivalvia</taxon>
        <taxon>Autobranchia</taxon>
        <taxon>Heteroconchia</taxon>
        <taxon>Palaeoheterodonta</taxon>
        <taxon>Unionida</taxon>
        <taxon>Unionoidea</taxon>
        <taxon>Unionidae</taxon>
        <taxon>Unioninae</taxon>
        <taxon>Sinanodonta</taxon>
    </lineage>
</organism>
<gene>
    <name evidence="3" type="ORF">ACJMK2_026750</name>
</gene>
<feature type="compositionally biased region" description="Basic residues" evidence="2">
    <location>
        <begin position="30"/>
        <end position="44"/>
    </location>
</feature>
<keyword evidence="4" id="KW-1185">Reference proteome</keyword>
<comment type="similarity">
    <text evidence="1">Belongs to the FAM154 family.</text>
</comment>